<sequence>MSFSDIPAELLLMVLGHAVAPDDPAADTVSALITRSLALKSVCSRFRAAISTLLSQQFHCFHAIRTDDLQAQIGPWTVSIHSEGDYKRWYWRWYQGGNFHKLDDPALVLRAFRFTSLPVLRALSLDLRIIPLHPDLPACWARLAPDRFNAGLVLTRILMGCQALEELNIRLPPHQELIGATEHLVANNRSLRHITIEIDSGNVRFDNDRPIVRLENMVECGDSYKALLRFVIRAPSAVIAAGPTNTDEHRLLMSRLSQVRQLGLAGSEFASPEPSLTWLGNALGRMSALQACQFSFSYRQDLATYGVFQHDASSIALPYLTDLTVEVEGANTLLFSKIQSPHLYALRFRTSVHVRDWHPLDANHFPSLFTATSWAPGPSAQKLEALGIPIHKYIHNLTSFHNSDVDHNTEFTAYIKPYGRLKAHRTPPAAAAHVAVAASASVAAPRQGSVAKRRRLE</sequence>
<organism evidence="1 2">
    <name type="scientific">Tilletia horrida</name>
    <dbReference type="NCBI Taxonomy" id="155126"/>
    <lineage>
        <taxon>Eukaryota</taxon>
        <taxon>Fungi</taxon>
        <taxon>Dikarya</taxon>
        <taxon>Basidiomycota</taxon>
        <taxon>Ustilaginomycotina</taxon>
        <taxon>Exobasidiomycetes</taxon>
        <taxon>Tilletiales</taxon>
        <taxon>Tilletiaceae</taxon>
        <taxon>Tilletia</taxon>
    </lineage>
</organism>
<gene>
    <name evidence="1" type="ORF">OC842_001675</name>
</gene>
<keyword evidence="2" id="KW-1185">Reference proteome</keyword>
<accession>A0AAN6GEL0</accession>
<dbReference type="AlphaFoldDB" id="A0AAN6GEL0"/>
<dbReference type="Proteomes" id="UP001176521">
    <property type="component" value="Unassembled WGS sequence"/>
</dbReference>
<protein>
    <recommendedName>
        <fullName evidence="3">F-box domain-containing protein</fullName>
    </recommendedName>
</protein>
<evidence type="ECO:0000313" key="2">
    <source>
        <dbReference type="Proteomes" id="UP001176521"/>
    </source>
</evidence>
<name>A0AAN6GEL0_9BASI</name>
<reference evidence="1" key="1">
    <citation type="journal article" date="2023" name="PhytoFront">
        <title>Draft Genome Resources of Seven Strains of Tilletia horrida, Causal Agent of Kernel Smut of Rice.</title>
        <authorList>
            <person name="Khanal S."/>
            <person name="Antony Babu S."/>
            <person name="Zhou X.G."/>
        </authorList>
    </citation>
    <scope>NUCLEOTIDE SEQUENCE</scope>
    <source>
        <strain evidence="1">TX3</strain>
    </source>
</reference>
<evidence type="ECO:0000313" key="1">
    <source>
        <dbReference type="EMBL" id="KAK0537305.1"/>
    </source>
</evidence>
<evidence type="ECO:0008006" key="3">
    <source>
        <dbReference type="Google" id="ProtNLM"/>
    </source>
</evidence>
<comment type="caution">
    <text evidence="1">The sequence shown here is derived from an EMBL/GenBank/DDBJ whole genome shotgun (WGS) entry which is preliminary data.</text>
</comment>
<dbReference type="EMBL" id="JAPDMQ010000062">
    <property type="protein sequence ID" value="KAK0537305.1"/>
    <property type="molecule type" value="Genomic_DNA"/>
</dbReference>
<proteinExistence type="predicted"/>